<sequence>MRFGSVPVAEAAGLISAHTVRRDGITLRKGAVIDRDVAGDLARCGLAEIVAAVLEPGDVGENAAAARLASHLRGPNLRAEAPFTGRCNLFAGTAGVLTLDPARIDAVNAVDEAVTVATLPRFKPVVEGEMVATVKIIPYAVPGAVLDRACRAAPEGGVLAVAPYRRRRVGVVSTRLPSLKEATIDKTHRVLAERLAPAGAEIVADIRVAHADAAVAAALAEATDGVGADLVVVFGASAIADRRDVIPAGIEAAGGRVAHLGMPVDPGNLLLVGSRGDVPVIGAPGCARSPKENGFDWILHRLLADLPVTRADIVALGVGGLLMEIISRPQPRAGGETAEGDPDDEVPDADA</sequence>
<evidence type="ECO:0000313" key="4">
    <source>
        <dbReference type="Proteomes" id="UP000012488"/>
    </source>
</evidence>
<reference evidence="3 4" key="1">
    <citation type="journal article" date="2012" name="Genet. Mol. Biol.">
        <title>Analysis of 16S rRNA and mxaF genes revealing insights into Methylobacterium niche-specific plant association.</title>
        <authorList>
            <person name="Dourado M.N."/>
            <person name="Andreote F.D."/>
            <person name="Dini-Andreote F."/>
            <person name="Conti R."/>
            <person name="Araujo J.M."/>
            <person name="Araujo W.L."/>
        </authorList>
    </citation>
    <scope>NUCLEOTIDE SEQUENCE [LARGE SCALE GENOMIC DNA]</scope>
    <source>
        <strain evidence="3 4">SR1.6/6</strain>
    </source>
</reference>
<organism evidence="3 4">
    <name type="scientific">Methylobacterium mesophilicum SR1.6/6</name>
    <dbReference type="NCBI Taxonomy" id="908290"/>
    <lineage>
        <taxon>Bacteria</taxon>
        <taxon>Pseudomonadati</taxon>
        <taxon>Pseudomonadota</taxon>
        <taxon>Alphaproteobacteria</taxon>
        <taxon>Hyphomicrobiales</taxon>
        <taxon>Methylobacteriaceae</taxon>
        <taxon>Methylobacterium</taxon>
    </lineage>
</organism>
<name>A0A6B9G0W0_9HYPH</name>
<evidence type="ECO:0000313" key="3">
    <source>
        <dbReference type="EMBL" id="QGY05814.1"/>
    </source>
</evidence>
<dbReference type="InterPro" id="IPR001453">
    <property type="entry name" value="MoaB/Mog_dom"/>
</dbReference>
<protein>
    <submittedName>
        <fullName evidence="3">Molybdopterin-binding protein</fullName>
    </submittedName>
</protein>
<dbReference type="CDD" id="cd03522">
    <property type="entry name" value="MoeA_like"/>
    <property type="match status" value="1"/>
</dbReference>
<dbReference type="InterPro" id="IPR036425">
    <property type="entry name" value="MoaB/Mog-like_dom_sf"/>
</dbReference>
<gene>
    <name evidence="3" type="ORF">MMSR116_30895</name>
</gene>
<dbReference type="SMART" id="SM00852">
    <property type="entry name" value="MoCF_biosynth"/>
    <property type="match status" value="1"/>
</dbReference>
<dbReference type="UniPathway" id="UPA00344"/>
<feature type="compositionally biased region" description="Acidic residues" evidence="1">
    <location>
        <begin position="338"/>
        <end position="351"/>
    </location>
</feature>
<feature type="domain" description="MoaB/Mog" evidence="2">
    <location>
        <begin position="170"/>
        <end position="304"/>
    </location>
</feature>
<dbReference type="EMBL" id="CP043538">
    <property type="protein sequence ID" value="QGY05814.1"/>
    <property type="molecule type" value="Genomic_DNA"/>
</dbReference>
<dbReference type="Pfam" id="PF00994">
    <property type="entry name" value="MoCF_biosynth"/>
    <property type="match status" value="1"/>
</dbReference>
<dbReference type="AlphaFoldDB" id="A0A6B9G0W0"/>
<dbReference type="Proteomes" id="UP000012488">
    <property type="component" value="Chromosome"/>
</dbReference>
<dbReference type="OrthoDB" id="9779263at2"/>
<dbReference type="SUPFAM" id="SSF53218">
    <property type="entry name" value="Molybdenum cofactor biosynthesis proteins"/>
    <property type="match status" value="1"/>
</dbReference>
<dbReference type="KEGG" id="mmes:MMSR116_30895"/>
<dbReference type="Gene3D" id="3.40.980.10">
    <property type="entry name" value="MoaB/Mog-like domain"/>
    <property type="match status" value="1"/>
</dbReference>
<reference evidence="3 4" key="2">
    <citation type="journal article" date="2013" name="Genome Announc.">
        <title>Draft Genome Sequence of Methylobacterium mesophilicum Strain SR1.6/6, Isolated from Citrus sinensis.</title>
        <authorList>
            <person name="Marinho Almeida D."/>
            <person name="Dini-Andreote F."/>
            <person name="Camargo Neves A.A."/>
            <person name="Juca Ramos R.T."/>
            <person name="Andreote F.D."/>
            <person name="Carneiro A.R."/>
            <person name="Oliveira de Souza Lima A."/>
            <person name="Caracciolo Gomes de Sa P.H."/>
            <person name="Ribeiro Barbosa M.S."/>
            <person name="Araujo W.L."/>
            <person name="Silva A."/>
        </authorList>
    </citation>
    <scope>NUCLEOTIDE SEQUENCE [LARGE SCALE GENOMIC DNA]</scope>
    <source>
        <strain evidence="3 4">SR1.6/6</strain>
    </source>
</reference>
<feature type="region of interest" description="Disordered" evidence="1">
    <location>
        <begin position="331"/>
        <end position="351"/>
    </location>
</feature>
<evidence type="ECO:0000256" key="1">
    <source>
        <dbReference type="SAM" id="MobiDB-lite"/>
    </source>
</evidence>
<accession>A0A6B9G0W0</accession>
<dbReference type="RefSeq" id="WP_158169260.1">
    <property type="nucleotide sequence ID" value="NZ_CP043538.1"/>
</dbReference>
<evidence type="ECO:0000259" key="2">
    <source>
        <dbReference type="SMART" id="SM00852"/>
    </source>
</evidence>
<proteinExistence type="predicted"/>